<proteinExistence type="predicted"/>
<reference evidence="1" key="1">
    <citation type="submission" date="2020-01" db="EMBL/GenBank/DDBJ databases">
        <title>Development of genomics and gene disruption for Polysphondylium violaceum indicates a role for the polyketide synthase stlB in stalk morphogenesis.</title>
        <authorList>
            <person name="Narita B."/>
            <person name="Kawabe Y."/>
            <person name="Kin K."/>
            <person name="Saito T."/>
            <person name="Gibbs R."/>
            <person name="Kuspa A."/>
            <person name="Muzny D."/>
            <person name="Queller D."/>
            <person name="Richards S."/>
            <person name="Strassman J."/>
            <person name="Sucgang R."/>
            <person name="Worley K."/>
            <person name="Schaap P."/>
        </authorList>
    </citation>
    <scope>NUCLEOTIDE SEQUENCE</scope>
    <source>
        <strain evidence="1">QSvi11</strain>
    </source>
</reference>
<dbReference type="EMBL" id="AJWJ01000182">
    <property type="protein sequence ID" value="KAF2073807.1"/>
    <property type="molecule type" value="Genomic_DNA"/>
</dbReference>
<organism evidence="1 2">
    <name type="scientific">Polysphondylium violaceum</name>
    <dbReference type="NCBI Taxonomy" id="133409"/>
    <lineage>
        <taxon>Eukaryota</taxon>
        <taxon>Amoebozoa</taxon>
        <taxon>Evosea</taxon>
        <taxon>Eumycetozoa</taxon>
        <taxon>Dictyostelia</taxon>
        <taxon>Dictyosteliales</taxon>
        <taxon>Dictyosteliaceae</taxon>
        <taxon>Polysphondylium</taxon>
    </lineage>
</organism>
<evidence type="ECO:0008006" key="3">
    <source>
        <dbReference type="Google" id="ProtNLM"/>
    </source>
</evidence>
<accession>A0A8J4PUE1</accession>
<name>A0A8J4PUE1_9MYCE</name>
<dbReference type="InterPro" id="IPR051251">
    <property type="entry name" value="STK_FNIP-Repeat"/>
</dbReference>
<keyword evidence="2" id="KW-1185">Reference proteome</keyword>
<comment type="caution">
    <text evidence="1">The sequence shown here is derived from an EMBL/GenBank/DDBJ whole genome shotgun (WGS) entry which is preliminary data.</text>
</comment>
<sequence length="419" mass="48392">MKFEKWNFEEELRKHDYDRPTQFKCYNNNLSPITLPYDELFWKSNISPKVGQIPLGTKRIFFDYLEAPIPKDVLPESIEAIHFNYLCQDLSLVSFPSKLKYLHIAQDYINIDRNIDIPESVTHLEIVLNQLNVFHWIYSIGWVPKNVTHLKVTIWQGTPMKPIVVPSSLQVLYIEVNNSKIIPDQIMDHVEYYKNEITRHTSNGQSNLKSIRFPKDYNQYSTPNTFPSTLISLDIATLGLNRTIDPLHIPDSVTSLKCKISRIVPGHARLNYLECPVPNVGEVTMVDDNRSITIDSILNMRQEQNEFETINVIEIPQSNQLISLLGMNFVTNKVYFPQSLNIKSLKASLLPSTYPDSLSSIIITHIFTGDPSLIPSFIKDLTIKLDRKEILNYIDPKLINENLKNKYSCQIPNKQDDKK</sequence>
<dbReference type="Proteomes" id="UP000695562">
    <property type="component" value="Unassembled WGS sequence"/>
</dbReference>
<dbReference type="PANTHER" id="PTHR32134">
    <property type="entry name" value="FNIP REPEAT-CONTAINING PROTEIN"/>
    <property type="match status" value="1"/>
</dbReference>
<protein>
    <recommendedName>
        <fullName evidence="3">FNIP repeat-containing protein</fullName>
    </recommendedName>
</protein>
<dbReference type="PANTHER" id="PTHR32134:SF92">
    <property type="entry name" value="FNIP REPEAT-CONTAINING PROTEIN"/>
    <property type="match status" value="1"/>
</dbReference>
<evidence type="ECO:0000313" key="1">
    <source>
        <dbReference type="EMBL" id="KAF2073807.1"/>
    </source>
</evidence>
<evidence type="ECO:0000313" key="2">
    <source>
        <dbReference type="Proteomes" id="UP000695562"/>
    </source>
</evidence>
<dbReference type="AlphaFoldDB" id="A0A8J4PUE1"/>
<gene>
    <name evidence="1" type="ORF">CYY_004901</name>
</gene>